<dbReference type="AlphaFoldDB" id="X0V874"/>
<dbReference type="InterPro" id="IPR049315">
    <property type="entry name" value="GDC-P_N"/>
</dbReference>
<dbReference type="InterPro" id="IPR015421">
    <property type="entry name" value="PyrdxlP-dep_Trfase_major"/>
</dbReference>
<feature type="domain" description="Glycine cleavage system P-protein N-terminal" evidence="3">
    <location>
        <begin position="16"/>
        <end position="239"/>
    </location>
</feature>
<dbReference type="GO" id="GO:0005829">
    <property type="term" value="C:cytosol"/>
    <property type="evidence" value="ECO:0007669"/>
    <property type="project" value="TreeGrafter"/>
</dbReference>
<protein>
    <recommendedName>
        <fullName evidence="3">Glycine cleavage system P-protein N-terminal domain-containing protein</fullName>
    </recommendedName>
</protein>
<dbReference type="GO" id="GO:0030170">
    <property type="term" value="F:pyridoxal phosphate binding"/>
    <property type="evidence" value="ECO:0007669"/>
    <property type="project" value="TreeGrafter"/>
</dbReference>
<keyword evidence="1" id="KW-0663">Pyridoxal phosphate</keyword>
<dbReference type="PANTHER" id="PTHR11773:SF1">
    <property type="entry name" value="GLYCINE DEHYDROGENASE (DECARBOXYLATING), MITOCHONDRIAL"/>
    <property type="match status" value="1"/>
</dbReference>
<organism evidence="4">
    <name type="scientific">marine sediment metagenome</name>
    <dbReference type="NCBI Taxonomy" id="412755"/>
    <lineage>
        <taxon>unclassified sequences</taxon>
        <taxon>metagenomes</taxon>
        <taxon>ecological metagenomes</taxon>
    </lineage>
</organism>
<name>X0V874_9ZZZZ</name>
<dbReference type="SUPFAM" id="SSF53383">
    <property type="entry name" value="PLP-dependent transferases"/>
    <property type="match status" value="1"/>
</dbReference>
<dbReference type="FunFam" id="3.40.640.10:FF:000199">
    <property type="entry name" value="Glycine dehydrogenase [decarboxylating], mitochondrial"/>
    <property type="match status" value="1"/>
</dbReference>
<feature type="non-terminal residue" evidence="4">
    <location>
        <position position="240"/>
    </location>
</feature>
<dbReference type="PANTHER" id="PTHR11773">
    <property type="entry name" value="GLYCINE DEHYDROGENASE, DECARBOXYLATING"/>
    <property type="match status" value="1"/>
</dbReference>
<evidence type="ECO:0000313" key="4">
    <source>
        <dbReference type="EMBL" id="GAF96850.1"/>
    </source>
</evidence>
<keyword evidence="2" id="KW-0560">Oxidoreductase</keyword>
<accession>X0V874</accession>
<evidence type="ECO:0000259" key="3">
    <source>
        <dbReference type="Pfam" id="PF02347"/>
    </source>
</evidence>
<dbReference type="GO" id="GO:0016594">
    <property type="term" value="F:glycine binding"/>
    <property type="evidence" value="ECO:0007669"/>
    <property type="project" value="TreeGrafter"/>
</dbReference>
<dbReference type="GO" id="GO:0019464">
    <property type="term" value="P:glycine decarboxylation via glycine cleavage system"/>
    <property type="evidence" value="ECO:0007669"/>
    <property type="project" value="TreeGrafter"/>
</dbReference>
<evidence type="ECO:0000256" key="1">
    <source>
        <dbReference type="ARBA" id="ARBA00022898"/>
    </source>
</evidence>
<dbReference type="Pfam" id="PF02347">
    <property type="entry name" value="GDC-P"/>
    <property type="match status" value="1"/>
</dbReference>
<comment type="caution">
    <text evidence="4">The sequence shown here is derived from an EMBL/GenBank/DDBJ whole genome shotgun (WGS) entry which is preliminary data.</text>
</comment>
<dbReference type="GO" id="GO:0004375">
    <property type="term" value="F:glycine dehydrogenase (decarboxylating) activity"/>
    <property type="evidence" value="ECO:0007669"/>
    <property type="project" value="InterPro"/>
</dbReference>
<dbReference type="GO" id="GO:0005960">
    <property type="term" value="C:glycine cleavage complex"/>
    <property type="evidence" value="ECO:0007669"/>
    <property type="project" value="TreeGrafter"/>
</dbReference>
<dbReference type="InterPro" id="IPR020581">
    <property type="entry name" value="GDC_P"/>
</dbReference>
<sequence length="240" mass="25943">MPADPTLLEPSDTFARRHIGPNEGEAEAMLALLGFGSLEALAEATVPAAIRCDAPLALSNLPQRPQGEFELIERLSKIASENMVLRSCIGMGYSDVIVPPVIQRNILENPGWYTQYTPYQAEISQGRLEALLNFQTVIADLTGLPLAGSSLLDEATAAAEAMAMCFSIGRGKKLGFFAATSCHPQTLGVIRTRANSMGITLHEGDISEIDFEEQNLCGVLVQYPTTDGRIENHRALAERV</sequence>
<dbReference type="EMBL" id="BARS01014792">
    <property type="protein sequence ID" value="GAF96850.1"/>
    <property type="molecule type" value="Genomic_DNA"/>
</dbReference>
<reference evidence="4" key="1">
    <citation type="journal article" date="2014" name="Front. Microbiol.">
        <title>High frequency of phylogenetically diverse reductive dehalogenase-homologous genes in deep subseafloor sedimentary metagenomes.</title>
        <authorList>
            <person name="Kawai M."/>
            <person name="Futagami T."/>
            <person name="Toyoda A."/>
            <person name="Takaki Y."/>
            <person name="Nishi S."/>
            <person name="Hori S."/>
            <person name="Arai W."/>
            <person name="Tsubouchi T."/>
            <person name="Morono Y."/>
            <person name="Uchiyama I."/>
            <person name="Ito T."/>
            <person name="Fujiyama A."/>
            <person name="Inagaki F."/>
            <person name="Takami H."/>
        </authorList>
    </citation>
    <scope>NUCLEOTIDE SEQUENCE</scope>
    <source>
        <strain evidence="4">Expedition CK06-06</strain>
    </source>
</reference>
<proteinExistence type="predicted"/>
<dbReference type="InterPro" id="IPR015424">
    <property type="entry name" value="PyrdxlP-dep_Trfase"/>
</dbReference>
<dbReference type="Gene3D" id="3.40.640.10">
    <property type="entry name" value="Type I PLP-dependent aspartate aminotransferase-like (Major domain)"/>
    <property type="match status" value="1"/>
</dbReference>
<gene>
    <name evidence="4" type="ORF">S01H1_24592</name>
</gene>
<evidence type="ECO:0000256" key="2">
    <source>
        <dbReference type="ARBA" id="ARBA00023002"/>
    </source>
</evidence>